<dbReference type="GO" id="GO:0004180">
    <property type="term" value="F:carboxypeptidase activity"/>
    <property type="evidence" value="ECO:0007669"/>
    <property type="project" value="UniProtKB-ARBA"/>
</dbReference>
<evidence type="ECO:0000256" key="7">
    <source>
        <dbReference type="PROSITE-ProRule" id="PRU01373"/>
    </source>
</evidence>
<keyword evidence="4 7" id="KW-0133">Cell shape</keyword>
<dbReference type="EMBL" id="LNYZ01000013">
    <property type="protein sequence ID" value="KTD77633.1"/>
    <property type="molecule type" value="Genomic_DNA"/>
</dbReference>
<evidence type="ECO:0000256" key="4">
    <source>
        <dbReference type="ARBA" id="ARBA00022960"/>
    </source>
</evidence>
<evidence type="ECO:0000313" key="10">
    <source>
        <dbReference type="EMBL" id="STY22943.1"/>
    </source>
</evidence>
<keyword evidence="5 7" id="KW-0573">Peptidoglycan synthesis</keyword>
<dbReference type="GO" id="GO:0016740">
    <property type="term" value="F:transferase activity"/>
    <property type="evidence" value="ECO:0007669"/>
    <property type="project" value="UniProtKB-KW"/>
</dbReference>
<dbReference type="InterPro" id="IPR005490">
    <property type="entry name" value="LD_TPept_cat_dom"/>
</dbReference>
<evidence type="ECO:0000256" key="5">
    <source>
        <dbReference type="ARBA" id="ARBA00022984"/>
    </source>
</evidence>
<dbReference type="EMBL" id="UGOY01000001">
    <property type="protein sequence ID" value="STY22943.1"/>
    <property type="molecule type" value="Genomic_DNA"/>
</dbReference>
<dbReference type="Proteomes" id="UP000255110">
    <property type="component" value="Unassembled WGS sequence"/>
</dbReference>
<sequence>MFFGLIFDNMPTLHHFNVYMKRLLALIIMMLSINCHAMTHKLNWDQAVDKAIKRYGLRVEPRLKSYFAKAKVSYPPREIALLAFKSERKVELWAKNPDQKWKHVHDYPLTGFSGRLGPKLRENDKQIPEGVYRLVNFNPFSSMHLSMMINYPNNFDKQKGYQDGRRNLGNNIFIHGKNLSVGCLAVGDLAIDQLFILARRVGLENIQVIIAPNDLRNDKPSTSTFAQPRWLPELYKQIAESLKPFNKKDYTV</sequence>
<dbReference type="PANTHER" id="PTHR36699:SF1">
    <property type="entry name" value="L,D-TRANSPEPTIDASE YAFK-RELATED"/>
    <property type="match status" value="1"/>
</dbReference>
<dbReference type="SUPFAM" id="SSF141523">
    <property type="entry name" value="L,D-transpeptidase catalytic domain-like"/>
    <property type="match status" value="1"/>
</dbReference>
<feature type="domain" description="L,D-TPase catalytic" evidence="8">
    <location>
        <begin position="79"/>
        <end position="211"/>
    </location>
</feature>
<evidence type="ECO:0000256" key="1">
    <source>
        <dbReference type="ARBA" id="ARBA00004752"/>
    </source>
</evidence>
<dbReference type="AlphaFoldDB" id="A0A378L7Y7"/>
<evidence type="ECO:0000313" key="11">
    <source>
        <dbReference type="Proteomes" id="UP000054820"/>
    </source>
</evidence>
<protein>
    <submittedName>
        <fullName evidence="10">Legionella secretion system protein A</fullName>
    </submittedName>
</protein>
<dbReference type="GO" id="GO:0008360">
    <property type="term" value="P:regulation of cell shape"/>
    <property type="evidence" value="ECO:0007669"/>
    <property type="project" value="UniProtKB-UniRule"/>
</dbReference>
<evidence type="ECO:0000313" key="9">
    <source>
        <dbReference type="EMBL" id="KTD77633.1"/>
    </source>
</evidence>
<comment type="pathway">
    <text evidence="1 7">Cell wall biogenesis; peptidoglycan biosynthesis.</text>
</comment>
<keyword evidence="11" id="KW-1185">Reference proteome</keyword>
<dbReference type="STRING" id="460.Lstg_1990"/>
<keyword evidence="6 7" id="KW-0961">Cell wall biogenesis/degradation</keyword>
<keyword evidence="3" id="KW-0808">Transferase</keyword>
<evidence type="ECO:0000256" key="3">
    <source>
        <dbReference type="ARBA" id="ARBA00022679"/>
    </source>
</evidence>
<proteinExistence type="inferred from homology"/>
<dbReference type="PROSITE" id="PS52029">
    <property type="entry name" value="LD_TPASE"/>
    <property type="match status" value="1"/>
</dbReference>
<evidence type="ECO:0000259" key="8">
    <source>
        <dbReference type="PROSITE" id="PS52029"/>
    </source>
</evidence>
<name>A0A378L7Y7_9GAMM</name>
<dbReference type="InterPro" id="IPR038063">
    <property type="entry name" value="Transpep_catalytic_dom"/>
</dbReference>
<evidence type="ECO:0000313" key="12">
    <source>
        <dbReference type="Proteomes" id="UP000255110"/>
    </source>
</evidence>
<feature type="active site" description="Proton donor/acceptor" evidence="7">
    <location>
        <position position="175"/>
    </location>
</feature>
<evidence type="ECO:0000256" key="6">
    <source>
        <dbReference type="ARBA" id="ARBA00023316"/>
    </source>
</evidence>
<organism evidence="10 12">
    <name type="scientific">Legionella steigerwaltii</name>
    <dbReference type="NCBI Taxonomy" id="460"/>
    <lineage>
        <taxon>Bacteria</taxon>
        <taxon>Pseudomonadati</taxon>
        <taxon>Pseudomonadota</taxon>
        <taxon>Gammaproteobacteria</taxon>
        <taxon>Legionellales</taxon>
        <taxon>Legionellaceae</taxon>
        <taxon>Legionella</taxon>
    </lineage>
</organism>
<accession>A0A378L7Y7</accession>
<dbReference type="Pfam" id="PF03734">
    <property type="entry name" value="YkuD"/>
    <property type="match status" value="1"/>
</dbReference>
<feature type="active site" description="Nucleophile" evidence="7">
    <location>
        <position position="183"/>
    </location>
</feature>
<gene>
    <name evidence="10" type="primary">lssA</name>
    <name evidence="9" type="ORF">Lstg_1990</name>
    <name evidence="10" type="ORF">NCTC11991_01544</name>
</gene>
<reference evidence="10 12" key="2">
    <citation type="submission" date="2018-06" db="EMBL/GenBank/DDBJ databases">
        <authorList>
            <consortium name="Pathogen Informatics"/>
            <person name="Doyle S."/>
        </authorList>
    </citation>
    <scope>NUCLEOTIDE SEQUENCE [LARGE SCALE GENOMIC DNA]</scope>
    <source>
        <strain evidence="10 12">NCTC11991</strain>
    </source>
</reference>
<dbReference type="Proteomes" id="UP000054820">
    <property type="component" value="Unassembled WGS sequence"/>
</dbReference>
<evidence type="ECO:0000256" key="2">
    <source>
        <dbReference type="ARBA" id="ARBA00005992"/>
    </source>
</evidence>
<dbReference type="GO" id="GO:0009252">
    <property type="term" value="P:peptidoglycan biosynthetic process"/>
    <property type="evidence" value="ECO:0007669"/>
    <property type="project" value="UniProtKB-KW"/>
</dbReference>
<reference evidence="9 11" key="1">
    <citation type="submission" date="2015-11" db="EMBL/GenBank/DDBJ databases">
        <title>Genomic analysis of 38 Legionella species identifies large and diverse effector repertoires.</title>
        <authorList>
            <person name="Burstein D."/>
            <person name="Amaro F."/>
            <person name="Zusman T."/>
            <person name="Lifshitz Z."/>
            <person name="Cohen O."/>
            <person name="Gilbert J.A."/>
            <person name="Pupko T."/>
            <person name="Shuman H.A."/>
            <person name="Segal G."/>
        </authorList>
    </citation>
    <scope>NUCLEOTIDE SEQUENCE [LARGE SCALE GENOMIC DNA]</scope>
    <source>
        <strain evidence="9 11">SC-18-C9</strain>
    </source>
</reference>
<dbReference type="PANTHER" id="PTHR36699">
    <property type="entry name" value="LD-TRANSPEPTIDASE"/>
    <property type="match status" value="1"/>
</dbReference>
<comment type="similarity">
    <text evidence="2">Belongs to the YkuD family.</text>
</comment>
<dbReference type="GO" id="GO:0071555">
    <property type="term" value="P:cell wall organization"/>
    <property type="evidence" value="ECO:0007669"/>
    <property type="project" value="UniProtKB-UniRule"/>
</dbReference>